<dbReference type="EMBL" id="LT961845">
    <property type="protein sequence ID" value="SOO46808.1"/>
    <property type="molecule type" value="Genomic_DNA"/>
</dbReference>
<keyword evidence="1" id="KW-0175">Coiled coil</keyword>
<gene>
    <name evidence="2" type="primary">g020</name>
</gene>
<dbReference type="RefSeq" id="YP_009799100.1">
    <property type="nucleotide sequence ID" value="NC_047935.1"/>
</dbReference>
<protein>
    <submittedName>
        <fullName evidence="2">Phage protein</fullName>
    </submittedName>
</protein>
<organism evidence="2 3">
    <name type="scientific">Yersinia phage fPS-59</name>
    <dbReference type="NCBI Taxonomy" id="2052754"/>
    <lineage>
        <taxon>Viruses</taxon>
        <taxon>Duplodnaviria</taxon>
        <taxon>Heunggongvirae</taxon>
        <taxon>Uroviricota</taxon>
        <taxon>Caudoviricetes</taxon>
        <taxon>Autographivirales</taxon>
        <taxon>Autotranscriptaviridae</taxon>
        <taxon>Studiervirinae</taxon>
        <taxon>Helsettvirus</taxon>
        <taxon>Helsettvirus fPS59</taxon>
    </lineage>
</organism>
<name>A0A2D0PEQ8_9CAUD</name>
<sequence length="134" mass="15349">MRTINQIQSEIAKLEAEMADVKEVESSQKEAVHILNNLGWTREKGNWIKPKAKSRSAYGGHKVRDYSDMVRDAFSEIRSGAKVERRGYIGKWYVRQVLPHNSVLLSRINAHRLLGDIIDAKTVAVHLNELNRIK</sequence>
<proteinExistence type="predicted"/>
<reference evidence="2" key="1">
    <citation type="submission" date="2017-10" db="EMBL/GenBank/DDBJ databases">
        <authorList>
            <person name="Banno H."/>
            <person name="Chua N.-H."/>
        </authorList>
    </citation>
    <scope>NUCLEOTIDE SEQUENCE [LARGE SCALE GENOMIC DNA]</scope>
</reference>
<evidence type="ECO:0000313" key="2">
    <source>
        <dbReference type="EMBL" id="SOO46808.1"/>
    </source>
</evidence>
<feature type="coiled-coil region" evidence="1">
    <location>
        <begin position="4"/>
        <end position="31"/>
    </location>
</feature>
<accession>A0A2D0PEQ8</accession>
<dbReference type="GeneID" id="54989580"/>
<keyword evidence="3" id="KW-1185">Reference proteome</keyword>
<dbReference type="Proteomes" id="UP000241875">
    <property type="component" value="Segment"/>
</dbReference>
<evidence type="ECO:0000313" key="3">
    <source>
        <dbReference type="Proteomes" id="UP000241875"/>
    </source>
</evidence>
<dbReference type="KEGG" id="vg:54989580"/>
<evidence type="ECO:0000256" key="1">
    <source>
        <dbReference type="SAM" id="Coils"/>
    </source>
</evidence>